<dbReference type="GO" id="GO:0046872">
    <property type="term" value="F:metal ion binding"/>
    <property type="evidence" value="ECO:0007669"/>
    <property type="project" value="TreeGrafter"/>
</dbReference>
<sequence>MNIQQIIKQHHLELLFQQGSFGIEKESQRVHSNGSIVTSLHPKAFGNRRFHPYIQTDFAESQLELVTPQ</sequence>
<evidence type="ECO:0000256" key="4">
    <source>
        <dbReference type="ARBA" id="ARBA00014618"/>
    </source>
</evidence>
<organism evidence="13 14">
    <name type="scientific">Haemophilus parainfluenzae</name>
    <dbReference type="NCBI Taxonomy" id="729"/>
    <lineage>
        <taxon>Bacteria</taxon>
        <taxon>Pseudomonadati</taxon>
        <taxon>Pseudomonadota</taxon>
        <taxon>Gammaproteobacteria</taxon>
        <taxon>Pasteurellales</taxon>
        <taxon>Pasteurellaceae</taxon>
        <taxon>Haemophilus</taxon>
    </lineage>
</organism>
<keyword evidence="6 10" id="KW-0317">Glutathione biosynthesis</keyword>
<evidence type="ECO:0000256" key="11">
    <source>
        <dbReference type="RuleBase" id="RU004391"/>
    </source>
</evidence>
<dbReference type="GO" id="GO:0005524">
    <property type="term" value="F:ATP binding"/>
    <property type="evidence" value="ECO:0007669"/>
    <property type="project" value="UniProtKB-KW"/>
</dbReference>
<keyword evidence="7" id="KW-0547">Nucleotide-binding</keyword>
<evidence type="ECO:0000256" key="2">
    <source>
        <dbReference type="ARBA" id="ARBA00008772"/>
    </source>
</evidence>
<comment type="pathway">
    <text evidence="1 11">Sulfur metabolism; glutathione biosynthesis; glutathione from L-cysteine and L-glutamate: step 1/2.</text>
</comment>
<evidence type="ECO:0000256" key="9">
    <source>
        <dbReference type="ARBA" id="ARBA00048819"/>
    </source>
</evidence>
<evidence type="ECO:0000256" key="10">
    <source>
        <dbReference type="RuleBase" id="RU003544"/>
    </source>
</evidence>
<comment type="similarity">
    <text evidence="2">Belongs to the glutamate--cysteine ligase type 1 family. Type 1 subfamily.</text>
</comment>
<keyword evidence="5 10" id="KW-0436">Ligase</keyword>
<dbReference type="AlphaFoldDB" id="A0A377JFS5"/>
<keyword evidence="8" id="KW-0067">ATP-binding</keyword>
<evidence type="ECO:0000256" key="6">
    <source>
        <dbReference type="ARBA" id="ARBA00022684"/>
    </source>
</evidence>
<evidence type="ECO:0000256" key="8">
    <source>
        <dbReference type="ARBA" id="ARBA00022840"/>
    </source>
</evidence>
<evidence type="ECO:0000256" key="3">
    <source>
        <dbReference type="ARBA" id="ARBA00012220"/>
    </source>
</evidence>
<dbReference type="InterPro" id="IPR007370">
    <property type="entry name" value="Glu_cys_ligase"/>
</dbReference>
<dbReference type="EC" id="6.3.2.2" evidence="3 11"/>
<dbReference type="PANTHER" id="PTHR38761:SF1">
    <property type="entry name" value="GLUTAMATE--CYSTEINE LIGASE"/>
    <property type="match status" value="1"/>
</dbReference>
<evidence type="ECO:0000256" key="7">
    <source>
        <dbReference type="ARBA" id="ARBA00022741"/>
    </source>
</evidence>
<comment type="catalytic activity">
    <reaction evidence="9 11">
        <text>L-cysteine + L-glutamate + ATP = gamma-L-glutamyl-L-cysteine + ADP + phosphate + H(+)</text>
        <dbReference type="Rhea" id="RHEA:13285"/>
        <dbReference type="ChEBI" id="CHEBI:15378"/>
        <dbReference type="ChEBI" id="CHEBI:29985"/>
        <dbReference type="ChEBI" id="CHEBI:30616"/>
        <dbReference type="ChEBI" id="CHEBI:35235"/>
        <dbReference type="ChEBI" id="CHEBI:43474"/>
        <dbReference type="ChEBI" id="CHEBI:58173"/>
        <dbReference type="ChEBI" id="CHEBI:456216"/>
        <dbReference type="EC" id="6.3.2.2"/>
    </reaction>
</comment>
<dbReference type="InterPro" id="IPR014746">
    <property type="entry name" value="Gln_synth/guanido_kin_cat_dom"/>
</dbReference>
<evidence type="ECO:0000313" key="13">
    <source>
        <dbReference type="EMBL" id="STP02953.1"/>
    </source>
</evidence>
<protein>
    <recommendedName>
        <fullName evidence="4 11">Glutamate--cysteine ligase</fullName>
        <ecNumber evidence="3 11">6.3.2.2</ecNumber>
    </recommendedName>
</protein>
<dbReference type="GO" id="GO:0005829">
    <property type="term" value="C:cytosol"/>
    <property type="evidence" value="ECO:0007669"/>
    <property type="project" value="TreeGrafter"/>
</dbReference>
<dbReference type="EMBL" id="UGHY01000002">
    <property type="protein sequence ID" value="STP02953.1"/>
    <property type="molecule type" value="Genomic_DNA"/>
</dbReference>
<dbReference type="PANTHER" id="PTHR38761">
    <property type="entry name" value="GLUTAMATE--CYSTEINE LIGASE"/>
    <property type="match status" value="1"/>
</dbReference>
<dbReference type="InterPro" id="IPR006334">
    <property type="entry name" value="Glut_cys_ligase"/>
</dbReference>
<accession>A0A377JFS5</accession>
<proteinExistence type="inferred from homology"/>
<name>A0A377JFS5_HAEPA</name>
<evidence type="ECO:0000256" key="5">
    <source>
        <dbReference type="ARBA" id="ARBA00022598"/>
    </source>
</evidence>
<dbReference type="SUPFAM" id="SSF55931">
    <property type="entry name" value="Glutamine synthetase/guanido kinase"/>
    <property type="match status" value="1"/>
</dbReference>
<feature type="domain" description="Glutamate--cysteine ligase" evidence="12">
    <location>
        <begin position="6"/>
        <end position="68"/>
    </location>
</feature>
<dbReference type="Pfam" id="PF04262">
    <property type="entry name" value="Glu_cys_ligase"/>
    <property type="match status" value="1"/>
</dbReference>
<dbReference type="GO" id="GO:0006750">
    <property type="term" value="P:glutathione biosynthetic process"/>
    <property type="evidence" value="ECO:0007669"/>
    <property type="project" value="UniProtKB-UniPathway"/>
</dbReference>
<evidence type="ECO:0000313" key="14">
    <source>
        <dbReference type="Proteomes" id="UP000254186"/>
    </source>
</evidence>
<dbReference type="GO" id="GO:0004357">
    <property type="term" value="F:glutamate-cysteine ligase activity"/>
    <property type="evidence" value="ECO:0007669"/>
    <property type="project" value="UniProtKB-EC"/>
</dbReference>
<dbReference type="Proteomes" id="UP000254186">
    <property type="component" value="Unassembled WGS sequence"/>
</dbReference>
<gene>
    <name evidence="13" type="primary">gshA_3</name>
    <name evidence="13" type="ORF">NCTC10672_00364</name>
</gene>
<dbReference type="Gene3D" id="3.30.590.20">
    <property type="match status" value="1"/>
</dbReference>
<evidence type="ECO:0000256" key="1">
    <source>
        <dbReference type="ARBA" id="ARBA00005006"/>
    </source>
</evidence>
<evidence type="ECO:0000259" key="12">
    <source>
        <dbReference type="Pfam" id="PF04262"/>
    </source>
</evidence>
<dbReference type="UniPathway" id="UPA00142">
    <property type="reaction ID" value="UER00209"/>
</dbReference>
<reference evidence="13 14" key="1">
    <citation type="submission" date="2018-06" db="EMBL/GenBank/DDBJ databases">
        <authorList>
            <consortium name="Pathogen Informatics"/>
            <person name="Doyle S."/>
        </authorList>
    </citation>
    <scope>NUCLEOTIDE SEQUENCE [LARGE SCALE GENOMIC DNA]</scope>
    <source>
        <strain evidence="13 14">NCTC10672</strain>
    </source>
</reference>